<evidence type="ECO:0000313" key="3">
    <source>
        <dbReference type="Proteomes" id="UP001059773"/>
    </source>
</evidence>
<proteinExistence type="inferred from homology"/>
<dbReference type="RefSeq" id="WP_256708786.1">
    <property type="nucleotide sequence ID" value="NZ_CP101914.1"/>
</dbReference>
<name>A0ABY5JUH5_9BACI</name>
<protein>
    <submittedName>
        <fullName evidence="2">UPF0175 family protein</fullName>
    </submittedName>
</protein>
<dbReference type="PANTHER" id="PTHR37525:SF1">
    <property type="entry name" value="UPF0175 PROTEIN SSL1255"/>
    <property type="match status" value="1"/>
</dbReference>
<organism evidence="2 3">
    <name type="scientific">Oceanobacillus jeddahense</name>
    <dbReference type="NCBI Taxonomy" id="1462527"/>
    <lineage>
        <taxon>Bacteria</taxon>
        <taxon>Bacillati</taxon>
        <taxon>Bacillota</taxon>
        <taxon>Bacilli</taxon>
        <taxon>Bacillales</taxon>
        <taxon>Bacillaceae</taxon>
        <taxon>Oceanobacillus</taxon>
    </lineage>
</organism>
<gene>
    <name evidence="2" type="ORF">NP439_03375</name>
</gene>
<evidence type="ECO:0000313" key="2">
    <source>
        <dbReference type="EMBL" id="UUI03751.1"/>
    </source>
</evidence>
<evidence type="ECO:0000256" key="1">
    <source>
        <dbReference type="ARBA" id="ARBA00005651"/>
    </source>
</evidence>
<dbReference type="EMBL" id="CP101914">
    <property type="protein sequence ID" value="UUI03751.1"/>
    <property type="molecule type" value="Genomic_DNA"/>
</dbReference>
<sequence>MLENNDKNVRLPREIIQILDKSTTGKNIDEKVRLSLTIGMFAEGAVTLERAAELAGIPLTNFIDVLRSKNIPWMEYTLEHTKEDELAIQKYKTKKD</sequence>
<dbReference type="Proteomes" id="UP001059773">
    <property type="component" value="Chromosome"/>
</dbReference>
<accession>A0ABY5JUH5</accession>
<dbReference type="Pfam" id="PF03683">
    <property type="entry name" value="UPF0175"/>
    <property type="match status" value="1"/>
</dbReference>
<dbReference type="PANTHER" id="PTHR37525">
    <property type="entry name" value="UPF0175 PROTEIN SSL1255"/>
    <property type="match status" value="1"/>
</dbReference>
<dbReference type="InterPro" id="IPR052264">
    <property type="entry name" value="UPF0175_domain"/>
</dbReference>
<comment type="similarity">
    <text evidence="1">Belongs to the UPF0175 family.</text>
</comment>
<reference evidence="2" key="1">
    <citation type="submission" date="2022-07" db="EMBL/GenBank/DDBJ databases">
        <title>FELIX.</title>
        <authorList>
            <person name="Wan K.H."/>
            <person name="Park S."/>
            <person name="Lawrence Q."/>
            <person name="Eichenberger J.P."/>
            <person name="Booth B.W."/>
            <person name="Piaggio A.J."/>
            <person name="Chandler J.C."/>
            <person name="Franklin A.B."/>
            <person name="Celniker S.E."/>
        </authorList>
    </citation>
    <scope>NUCLEOTIDE SEQUENCE</scope>
    <source>
        <strain evidence="2">QA-1986 374</strain>
    </source>
</reference>
<keyword evidence="3" id="KW-1185">Reference proteome</keyword>
<dbReference type="InterPro" id="IPR005368">
    <property type="entry name" value="UPF0175"/>
</dbReference>